<protein>
    <submittedName>
        <fullName evidence="7">Probable cell division protein ytgP</fullName>
    </submittedName>
</protein>
<evidence type="ECO:0000256" key="3">
    <source>
        <dbReference type="ARBA" id="ARBA00022692"/>
    </source>
</evidence>
<dbReference type="GO" id="GO:0005886">
    <property type="term" value="C:plasma membrane"/>
    <property type="evidence" value="ECO:0007669"/>
    <property type="project" value="UniProtKB-SubCell"/>
</dbReference>
<feature type="transmembrane region" description="Helical" evidence="6">
    <location>
        <begin position="183"/>
        <end position="204"/>
    </location>
</feature>
<dbReference type="Pfam" id="PF01943">
    <property type="entry name" value="Polysacc_synt"/>
    <property type="match status" value="1"/>
</dbReference>
<evidence type="ECO:0000256" key="2">
    <source>
        <dbReference type="ARBA" id="ARBA00022475"/>
    </source>
</evidence>
<evidence type="ECO:0000313" key="7">
    <source>
        <dbReference type="EMBL" id="CUP74124.1"/>
    </source>
</evidence>
<dbReference type="GO" id="GO:0051301">
    <property type="term" value="P:cell division"/>
    <property type="evidence" value="ECO:0007669"/>
    <property type="project" value="UniProtKB-KW"/>
</dbReference>
<keyword evidence="4 6" id="KW-1133">Transmembrane helix</keyword>
<evidence type="ECO:0000256" key="4">
    <source>
        <dbReference type="ARBA" id="ARBA00022989"/>
    </source>
</evidence>
<reference evidence="7 8" key="1">
    <citation type="submission" date="2015-09" db="EMBL/GenBank/DDBJ databases">
        <authorList>
            <consortium name="Pathogen Informatics"/>
        </authorList>
    </citation>
    <scope>NUCLEOTIDE SEQUENCE [LARGE SCALE GENOMIC DNA]</scope>
    <source>
        <strain evidence="7 8">2789STDY5834914</strain>
    </source>
</reference>
<dbReference type="InterPro" id="IPR024923">
    <property type="entry name" value="PG_synth_SpoVB"/>
</dbReference>
<keyword evidence="7" id="KW-0132">Cell division</keyword>
<feature type="transmembrane region" description="Helical" evidence="6">
    <location>
        <begin position="85"/>
        <end position="104"/>
    </location>
</feature>
<dbReference type="RefSeq" id="WP_055283399.1">
    <property type="nucleotide sequence ID" value="NZ_CZAY01000013.1"/>
</dbReference>
<proteinExistence type="predicted"/>
<dbReference type="PANTHER" id="PTHR30250:SF24">
    <property type="entry name" value="STAGE V SPORULATION PROTEIN B"/>
    <property type="match status" value="1"/>
</dbReference>
<organism evidence="7 8">
    <name type="scientific">Dorea longicatena</name>
    <dbReference type="NCBI Taxonomy" id="88431"/>
    <lineage>
        <taxon>Bacteria</taxon>
        <taxon>Bacillati</taxon>
        <taxon>Bacillota</taxon>
        <taxon>Clostridia</taxon>
        <taxon>Lachnospirales</taxon>
        <taxon>Lachnospiraceae</taxon>
        <taxon>Dorea</taxon>
    </lineage>
</organism>
<evidence type="ECO:0000256" key="6">
    <source>
        <dbReference type="SAM" id="Phobius"/>
    </source>
</evidence>
<dbReference type="OrthoDB" id="9775950at2"/>
<feature type="transmembrane region" description="Helical" evidence="6">
    <location>
        <begin position="43"/>
        <end position="65"/>
    </location>
</feature>
<dbReference type="PANTHER" id="PTHR30250">
    <property type="entry name" value="PST FAMILY PREDICTED COLANIC ACID TRANSPORTER"/>
    <property type="match status" value="1"/>
</dbReference>
<feature type="transmembrane region" description="Helical" evidence="6">
    <location>
        <begin position="392"/>
        <end position="412"/>
    </location>
</feature>
<evidence type="ECO:0000313" key="8">
    <source>
        <dbReference type="Proteomes" id="UP000095485"/>
    </source>
</evidence>
<dbReference type="AlphaFoldDB" id="A0A174QLJ4"/>
<feature type="transmembrane region" description="Helical" evidence="6">
    <location>
        <begin position="357"/>
        <end position="380"/>
    </location>
</feature>
<dbReference type="Proteomes" id="UP000095485">
    <property type="component" value="Unassembled WGS sequence"/>
</dbReference>
<evidence type="ECO:0000256" key="1">
    <source>
        <dbReference type="ARBA" id="ARBA00004651"/>
    </source>
</evidence>
<dbReference type="CDD" id="cd13124">
    <property type="entry name" value="MATE_SpoVB_like"/>
    <property type="match status" value="1"/>
</dbReference>
<keyword evidence="7" id="KW-0131">Cell cycle</keyword>
<dbReference type="PIRSF" id="PIRSF038958">
    <property type="entry name" value="PG_synth_SpoVB"/>
    <property type="match status" value="1"/>
</dbReference>
<sequence length="444" mass="49065">MSRKQALIRGTAVLTFTSLSTRFMGFFYRMFLSHTFGEENVGLYQLVFPVYALGISLSCAGMELALSRCVAREAAAGRMQKARELLKASLIFTFFISCMISLFIRQNADTIALTFLRDSRCSSLLFLLSYTFPFASIHSCICGYSLGLKQTKIPAVSQLLEQAFRILSVIVICMYCSRQGQNISIAFAVAGLTFGEIAASFYSLHSIRQSWKPISEKSRSVFLPPAAFRRHLQRLLEHALPLTASRVFLNILQSVEAVSIPVCLQYYGMPAAQSLQTYGVLTGMALPCILFPSAVTNAVSSMLLPTVAGLQEMKDRQQLRSLILKITCSCILLGCFCCGVLLILGKWIGIFLFKSPLAGNFILTLAWICPFLYTNTVLLSMINGLGKTTCSFLFNLFSLCIRITGVFLFIPAAGISGYLNGLLISQIFLFLCCILRLSVYAGKY</sequence>
<keyword evidence="5 6" id="KW-0472">Membrane</keyword>
<dbReference type="InterPro" id="IPR050833">
    <property type="entry name" value="Poly_Biosynth_Transport"/>
</dbReference>
<keyword evidence="3 6" id="KW-0812">Transmembrane</keyword>
<name>A0A174QLJ4_9FIRM</name>
<dbReference type="GeneID" id="96229136"/>
<feature type="transmembrane region" description="Helical" evidence="6">
    <location>
        <begin position="418"/>
        <end position="439"/>
    </location>
</feature>
<feature type="transmembrane region" description="Helical" evidence="6">
    <location>
        <begin position="289"/>
        <end position="310"/>
    </location>
</feature>
<dbReference type="EMBL" id="CZAY01000013">
    <property type="protein sequence ID" value="CUP74124.1"/>
    <property type="molecule type" value="Genomic_DNA"/>
</dbReference>
<evidence type="ECO:0000256" key="5">
    <source>
        <dbReference type="ARBA" id="ARBA00023136"/>
    </source>
</evidence>
<comment type="subcellular location">
    <subcellularLocation>
        <location evidence="1">Cell membrane</location>
        <topology evidence="1">Multi-pass membrane protein</topology>
    </subcellularLocation>
</comment>
<dbReference type="InterPro" id="IPR002797">
    <property type="entry name" value="Polysacc_synth"/>
</dbReference>
<accession>A0A174QLJ4</accession>
<feature type="transmembrane region" description="Helical" evidence="6">
    <location>
        <begin position="12"/>
        <end position="31"/>
    </location>
</feature>
<keyword evidence="2" id="KW-1003">Cell membrane</keyword>
<feature type="transmembrane region" description="Helical" evidence="6">
    <location>
        <begin position="124"/>
        <end position="147"/>
    </location>
</feature>
<gene>
    <name evidence="7" type="primary">ytgP_1</name>
    <name evidence="7" type="ORF">ERS852526_01852</name>
</gene>
<feature type="transmembrane region" description="Helical" evidence="6">
    <location>
        <begin position="322"/>
        <end position="345"/>
    </location>
</feature>